<reference evidence="5 6" key="1">
    <citation type="submission" date="2014-09" db="EMBL/GenBank/DDBJ databases">
        <authorList>
            <person name="Magalhaes I.L.F."/>
            <person name="Oliveira U."/>
            <person name="Santos F.R."/>
            <person name="Vidigal T.H.D.A."/>
            <person name="Brescovit A.D."/>
            <person name="Santos A.J."/>
        </authorList>
    </citation>
    <scope>NUCLEOTIDE SEQUENCE [LARGE SCALE GENOMIC DNA]</scope>
</reference>
<dbReference type="AlphaFoldDB" id="A0A0P1BDU2"/>
<evidence type="ECO:0000256" key="1">
    <source>
        <dbReference type="ARBA" id="ARBA00022729"/>
    </source>
</evidence>
<evidence type="ECO:0000313" key="6">
    <source>
        <dbReference type="Proteomes" id="UP000054845"/>
    </source>
</evidence>
<feature type="signal peptide" evidence="3">
    <location>
        <begin position="1"/>
        <end position="20"/>
    </location>
</feature>
<protein>
    <submittedName>
        <fullName evidence="5">Ser-Thr-rich glycosyl-phosphatidyl-inositol-anchored membrane family</fullName>
    </submittedName>
</protein>
<feature type="compositionally biased region" description="Low complexity" evidence="2">
    <location>
        <begin position="154"/>
        <end position="208"/>
    </location>
</feature>
<feature type="domain" description="Yeast cell wall synthesis Kre9/Knh1-like N-terminal" evidence="4">
    <location>
        <begin position="41"/>
        <end position="130"/>
    </location>
</feature>
<evidence type="ECO:0000313" key="5">
    <source>
        <dbReference type="EMBL" id="CEH14358.1"/>
    </source>
</evidence>
<dbReference type="Proteomes" id="UP000054845">
    <property type="component" value="Unassembled WGS sequence"/>
</dbReference>
<dbReference type="EMBL" id="CCYA01000240">
    <property type="protein sequence ID" value="CEH14358.1"/>
    <property type="molecule type" value="Genomic_DNA"/>
</dbReference>
<evidence type="ECO:0000259" key="4">
    <source>
        <dbReference type="Pfam" id="PF10342"/>
    </source>
</evidence>
<feature type="region of interest" description="Disordered" evidence="2">
    <location>
        <begin position="133"/>
        <end position="220"/>
    </location>
</feature>
<evidence type="ECO:0000256" key="2">
    <source>
        <dbReference type="SAM" id="MobiDB-lite"/>
    </source>
</evidence>
<proteinExistence type="predicted"/>
<feature type="chain" id="PRO_5006059434" evidence="3">
    <location>
        <begin position="21"/>
        <end position="249"/>
    </location>
</feature>
<evidence type="ECO:0000256" key="3">
    <source>
        <dbReference type="SAM" id="SignalP"/>
    </source>
</evidence>
<name>A0A0P1BDU2_9BASI</name>
<dbReference type="STRING" id="401625.A0A0P1BDU2"/>
<sequence>MHASPIALFLFAFACASSLAQTTSQDQSAAGASDSDLTILNPTSGATWTSRTQTQVSWSGTAPAKFNIQVLNDNNRILANGISVANNVDASKGSVTLTLGDYAPADNYHVRFYSVSNISTEYARSGPFRIQRPAHGTVTSNSTGWSQSGGGNASAGASAAAGAGAGASSANSSTSNNGSNGTGSTSTNTNANGSNAATAANNVNTTSSRPTTSQGSRDAAAAVRTKDAQLLLGVTVASTALIVACLSLL</sequence>
<dbReference type="Pfam" id="PF10342">
    <property type="entry name" value="Kre9_KNH"/>
    <property type="match status" value="1"/>
</dbReference>
<keyword evidence="6" id="KW-1185">Reference proteome</keyword>
<accession>A0A0P1BDU2</accession>
<organism evidence="5 6">
    <name type="scientific">Ceraceosorus bombacis</name>
    <dbReference type="NCBI Taxonomy" id="401625"/>
    <lineage>
        <taxon>Eukaryota</taxon>
        <taxon>Fungi</taxon>
        <taxon>Dikarya</taxon>
        <taxon>Basidiomycota</taxon>
        <taxon>Ustilaginomycotina</taxon>
        <taxon>Exobasidiomycetes</taxon>
        <taxon>Ceraceosorales</taxon>
        <taxon>Ceraceosoraceae</taxon>
        <taxon>Ceraceosorus</taxon>
    </lineage>
</organism>
<keyword evidence="1 3" id="KW-0732">Signal</keyword>
<dbReference type="InterPro" id="IPR018466">
    <property type="entry name" value="Kre9/Knh1-like_N"/>
</dbReference>
<dbReference type="OrthoDB" id="5420143at2759"/>
<feature type="compositionally biased region" description="Polar residues" evidence="2">
    <location>
        <begin position="137"/>
        <end position="146"/>
    </location>
</feature>